<keyword evidence="2" id="KW-0812">Transmembrane</keyword>
<accession>A0A1S7LIE1</accession>
<evidence type="ECO:0000256" key="2">
    <source>
        <dbReference type="SAM" id="Phobius"/>
    </source>
</evidence>
<name>A0A1S7LIE1_MAGMO</name>
<dbReference type="GO" id="GO:0016491">
    <property type="term" value="F:oxidoreductase activity"/>
    <property type="evidence" value="ECO:0007669"/>
    <property type="project" value="TreeGrafter"/>
</dbReference>
<dbReference type="EMBL" id="LO017727">
    <property type="protein sequence ID" value="CRH05857.1"/>
    <property type="molecule type" value="Genomic_DNA"/>
</dbReference>
<keyword evidence="2" id="KW-1133">Transmembrane helix</keyword>
<dbReference type="PANTHER" id="PTHR35038:SF6">
    <property type="entry name" value="SURFACE LOCALIZED DECAHEME CYTOCHROME C LIPOPROTEIN"/>
    <property type="match status" value="1"/>
</dbReference>
<dbReference type="Gene3D" id="1.20.850.10">
    <property type="entry name" value="Hydroxylamine Oxidoreductase, Chain A, domain 2"/>
    <property type="match status" value="1"/>
</dbReference>
<dbReference type="SUPFAM" id="SSF48695">
    <property type="entry name" value="Multiheme cytochromes"/>
    <property type="match status" value="1"/>
</dbReference>
<dbReference type="Pfam" id="PF13447">
    <property type="entry name" value="Multi-haem_cyto"/>
    <property type="match status" value="1"/>
</dbReference>
<evidence type="ECO:0000256" key="1">
    <source>
        <dbReference type="ARBA" id="ARBA00022729"/>
    </source>
</evidence>
<keyword evidence="2" id="KW-0472">Membrane</keyword>
<organism evidence="3">
    <name type="scientific">Magnetococcus massalia (strain MO-1)</name>
    <dbReference type="NCBI Taxonomy" id="451514"/>
    <lineage>
        <taxon>Bacteria</taxon>
        <taxon>Pseudomonadati</taxon>
        <taxon>Pseudomonadota</taxon>
        <taxon>Magnetococcia</taxon>
        <taxon>Magnetococcales</taxon>
        <taxon>Magnetococcaceae</taxon>
        <taxon>Magnetococcus</taxon>
    </lineage>
</organism>
<dbReference type="InterPro" id="IPR051829">
    <property type="entry name" value="Multiheme_Cytochr_ET"/>
</dbReference>
<feature type="transmembrane region" description="Helical" evidence="2">
    <location>
        <begin position="21"/>
        <end position="43"/>
    </location>
</feature>
<proteinExistence type="predicted"/>
<reference evidence="3" key="1">
    <citation type="submission" date="2015-04" db="EMBL/GenBank/DDBJ databases">
        <authorList>
            <person name="Syromyatnikov M.Y."/>
            <person name="Popov V.N."/>
        </authorList>
    </citation>
    <scope>NUCLEOTIDE SEQUENCE</scope>
    <source>
        <strain evidence="3">MO-1</strain>
    </source>
</reference>
<dbReference type="Gene3D" id="1.10.780.10">
    <property type="entry name" value="Hydroxylamine Oxidoreductase, Chain A, domain 1"/>
    <property type="match status" value="1"/>
</dbReference>
<dbReference type="InterPro" id="IPR036280">
    <property type="entry name" value="Multihaem_cyt_sf"/>
</dbReference>
<sequence length="492" mass="54137">MKVGLEMRDNTLSKKRGHGAIQWLSSLCLALVVVTFTGAAMAMDKAAATDPLDRPLKPLKAFASLSKESATCATCHRQDNIGLYNQWGRSKHYGANVGCYECHKADANDPDAYRHKGKIISTIVSPKDCGRCHEKEQKEFEGSNHAMAADYAGSTEHAMAMMVQATHGGKKAGAVAGEQACAQCHGAKVKVSMSGKLLEETWPNSGIGRINPDGSRGACSACHQRHEFSQAQARRPEACGKCHLGQGHPDKEIYNQSKHGVSYYANVERMNLNSPKWIPGEDYDAAPTCATCHMSATKEQPLTHDTSSRVSWNLRQPISEMVDAIAEREGKEIDADERRDAMADVCISCHSERIVDNFYAQFDSAIELYNEKFAKPGKEIMDALAANNLITKKQLDDKIEWTWFRLWHHAGRAMRHGAAMNAPSIAQWDGLYELSQQFYAGLVPQAQELAAKAEAAGNKAAADKVRAVINEIIERPEHRWVKAEKVAATSKQ</sequence>
<gene>
    <name evidence="3" type="ORF">MAGMO_1675</name>
</gene>
<keyword evidence="1" id="KW-0732">Signal</keyword>
<protein>
    <submittedName>
        <fullName evidence="3">Uncharacterized protein</fullName>
    </submittedName>
</protein>
<dbReference type="AlphaFoldDB" id="A0A1S7LIE1"/>
<dbReference type="PANTHER" id="PTHR35038">
    <property type="entry name" value="DISSIMILATORY SULFITE REDUCTASE SIRA"/>
    <property type="match status" value="1"/>
</dbReference>
<evidence type="ECO:0000313" key="3">
    <source>
        <dbReference type="EMBL" id="CRH05857.1"/>
    </source>
</evidence>